<comment type="caution">
    <text evidence="1">The sequence shown here is derived from an EMBL/GenBank/DDBJ whole genome shotgun (WGS) entry which is preliminary data.</text>
</comment>
<feature type="non-terminal residue" evidence="1">
    <location>
        <position position="1"/>
    </location>
</feature>
<protein>
    <recommendedName>
        <fullName evidence="3">Transposase</fullName>
    </recommendedName>
</protein>
<reference evidence="1 2" key="1">
    <citation type="submission" date="2010-12" db="EMBL/GenBank/DDBJ databases">
        <title>The Genome Sequence of Coprobacillus sp. strain 29_1.</title>
        <authorList>
            <consortium name="The Broad Institute Genome Sequencing Platform"/>
            <person name="Earl A."/>
            <person name="Ward D."/>
            <person name="Feldgarden M."/>
            <person name="Gevers D."/>
            <person name="Daigneault M."/>
            <person name="Sibley C.D."/>
            <person name="White A."/>
            <person name="Strauss J."/>
            <person name="Allen-Vercoe E."/>
            <person name="Young S.K."/>
            <person name="Zeng Q."/>
            <person name="Gargeya S."/>
            <person name="Fitzgerald M."/>
            <person name="Haas B."/>
            <person name="Abouelleil A."/>
            <person name="Alvarado L."/>
            <person name="Arachchi H.M."/>
            <person name="Berlin A."/>
            <person name="Brown A."/>
            <person name="Chapman S.B."/>
            <person name="Chen Z."/>
            <person name="Dunbar C."/>
            <person name="Freedman E."/>
            <person name="Gearin G."/>
            <person name="Gellesch M."/>
            <person name="Goldberg J."/>
            <person name="Griggs A."/>
            <person name="Gujja S."/>
            <person name="Heilman E."/>
            <person name="Heiman D."/>
            <person name="Howarth C."/>
            <person name="Larson L."/>
            <person name="Lui A."/>
            <person name="MacDonald P.J.P."/>
            <person name="Mehta T."/>
            <person name="Montmayeur A."/>
            <person name="Murphy C."/>
            <person name="Neiman D."/>
            <person name="Pearson M."/>
            <person name="Priest M."/>
            <person name="Roberts A."/>
            <person name="Saif S."/>
            <person name="Shea T."/>
            <person name="Shenoy N."/>
            <person name="Sisk P."/>
            <person name="Stolte C."/>
            <person name="Sykes S."/>
            <person name="White J."/>
            <person name="Yandava C."/>
            <person name="Nusbaum C."/>
            <person name="Birren B."/>
        </authorList>
    </citation>
    <scope>NUCLEOTIDE SEQUENCE [LARGE SCALE GENOMIC DNA]</scope>
    <source>
        <strain evidence="1 2">29_1</strain>
    </source>
</reference>
<keyword evidence="2" id="KW-1185">Reference proteome</keyword>
<dbReference type="Proteomes" id="UP000003157">
    <property type="component" value="Unassembled WGS sequence"/>
</dbReference>
<gene>
    <name evidence="1" type="ORF">HMPREF9488_02128</name>
</gene>
<evidence type="ECO:0000313" key="1">
    <source>
        <dbReference type="EMBL" id="EFW04557.1"/>
    </source>
</evidence>
<evidence type="ECO:0008006" key="3">
    <source>
        <dbReference type="Google" id="ProtNLM"/>
    </source>
</evidence>
<accession>E7GBI7</accession>
<sequence>FKSDASLAKYAGFHWKKNDSGNFIADEKHSANSCNKYLKYYITQSTQMSVMHGFDYTTSFYRKKYNEASTHKHRRALVLTSRKLVRLIYVLLRDSKLYVSVSHDTVIE</sequence>
<name>E7GBI7_9FIRM</name>
<dbReference type="HOGENOM" id="CLU_174398_0_0_9"/>
<dbReference type="eggNOG" id="COG3547">
    <property type="taxonomic scope" value="Bacteria"/>
</dbReference>
<organism evidence="1 2">
    <name type="scientific">Coprobacillus cateniformis</name>
    <dbReference type="NCBI Taxonomy" id="100884"/>
    <lineage>
        <taxon>Bacteria</taxon>
        <taxon>Bacillati</taxon>
        <taxon>Bacillota</taxon>
        <taxon>Erysipelotrichia</taxon>
        <taxon>Erysipelotrichales</taxon>
        <taxon>Coprobacillaceae</taxon>
        <taxon>Coprobacillus</taxon>
    </lineage>
</organism>
<dbReference type="EMBL" id="ADKX01000035">
    <property type="protein sequence ID" value="EFW04557.1"/>
    <property type="molecule type" value="Genomic_DNA"/>
</dbReference>
<evidence type="ECO:0000313" key="2">
    <source>
        <dbReference type="Proteomes" id="UP000003157"/>
    </source>
</evidence>
<proteinExistence type="predicted"/>
<dbReference type="AlphaFoldDB" id="E7GBI7"/>